<keyword evidence="1" id="KW-0934">Plastid</keyword>
<proteinExistence type="predicted"/>
<reference evidence="1" key="1">
    <citation type="submission" date="2020-11" db="EMBL/GenBank/DDBJ databases">
        <title>The Chloroplast Genome of the Green Alga Chaetophora lobata.</title>
        <authorList>
            <person name="Liu B."/>
        </authorList>
    </citation>
    <scope>NUCLEOTIDE SEQUENCE</scope>
</reference>
<evidence type="ECO:0000313" key="1">
    <source>
        <dbReference type="EMBL" id="QQY84813.1"/>
    </source>
</evidence>
<geneLocation type="chloroplast" evidence="1"/>
<organism evidence="1">
    <name type="scientific">Chaetophora lobata</name>
    <dbReference type="NCBI Taxonomy" id="1249516"/>
    <lineage>
        <taxon>Eukaryota</taxon>
        <taxon>Viridiplantae</taxon>
        <taxon>Chlorophyta</taxon>
        <taxon>core chlorophytes</taxon>
        <taxon>Chlorophyceae</taxon>
        <taxon>OCC clade</taxon>
        <taxon>Chaetophorales</taxon>
        <taxon>Chaetophoraceae</taxon>
        <taxon>Chaetophora</taxon>
    </lineage>
</organism>
<accession>A0A7U1G3D7</accession>
<dbReference type="AlphaFoldDB" id="A0A7U1G3D7"/>
<protein>
    <submittedName>
        <fullName evidence="1">Uncharacterized protein</fullName>
    </submittedName>
</protein>
<dbReference type="EMBL" id="MW315772">
    <property type="protein sequence ID" value="QQY84813.1"/>
    <property type="molecule type" value="Genomic_DNA"/>
</dbReference>
<sequence length="135" mass="15296">MPPTVNSKESQLTVNSKESQLTVNSKHFFVSSRSASLREERQKNVYYSPSIGSKGDFFSKKKTSSFFLVFCLSSLSEAEREETKKCLLFTVGGTIHLLAGSRKQSRALFFFALSRVTMNSKQFYYSPSRGLIFFS</sequence>
<gene>
    <name evidence="1" type="primary">orf135</name>
</gene>
<name>A0A7U1G3D7_9CHLO</name>
<keyword evidence="1" id="KW-0150">Chloroplast</keyword>